<name>A0A9W4R578_PSEHA</name>
<protein>
    <submittedName>
        <fullName evidence="1">Uncharacterized protein</fullName>
    </submittedName>
</protein>
<proteinExistence type="predicted"/>
<dbReference type="AlphaFoldDB" id="A0A9W4R578"/>
<keyword evidence="2" id="KW-1185">Reference proteome</keyword>
<dbReference type="Proteomes" id="UP001152447">
    <property type="component" value="Unassembled WGS sequence"/>
</dbReference>
<evidence type="ECO:0000313" key="2">
    <source>
        <dbReference type="Proteomes" id="UP001152447"/>
    </source>
</evidence>
<sequence>MVVSDVEIELSLKRANKSRLDTMRGELNWAEVGAESLSLYRNGELVDTVSDNGRYRDYLRKATLPAYDYQLCISENVCSNIITVSFSE</sequence>
<comment type="caution">
    <text evidence="1">The sequence shown here is derived from an EMBL/GenBank/DDBJ whole genome shotgun (WGS) entry which is preliminary data.</text>
</comment>
<organism evidence="1 2">
    <name type="scientific">Pseudoalteromonas haloplanktis</name>
    <name type="common">Alteromonas haloplanktis</name>
    <dbReference type="NCBI Taxonomy" id="228"/>
    <lineage>
        <taxon>Bacteria</taxon>
        <taxon>Pseudomonadati</taxon>
        <taxon>Pseudomonadota</taxon>
        <taxon>Gammaproteobacteria</taxon>
        <taxon>Alteromonadales</taxon>
        <taxon>Pseudoalteromonadaceae</taxon>
        <taxon>Pseudoalteromonas</taxon>
    </lineage>
</organism>
<gene>
    <name evidence="1" type="ORF">PSEHALCIP103_03638</name>
</gene>
<evidence type="ECO:0000313" key="1">
    <source>
        <dbReference type="EMBL" id="CAH9066684.1"/>
    </source>
</evidence>
<accession>A0A9W4R578</accession>
<dbReference type="EMBL" id="CAMAPB010000119">
    <property type="protein sequence ID" value="CAH9066684.1"/>
    <property type="molecule type" value="Genomic_DNA"/>
</dbReference>
<reference evidence="1" key="1">
    <citation type="submission" date="2022-07" db="EMBL/GenBank/DDBJ databases">
        <authorList>
            <person name="Criscuolo A."/>
        </authorList>
    </citation>
    <scope>NUCLEOTIDE SEQUENCE</scope>
    <source>
        <strain evidence="1">CIP103197</strain>
    </source>
</reference>